<evidence type="ECO:0000256" key="1">
    <source>
        <dbReference type="ARBA" id="ARBA00000830"/>
    </source>
</evidence>
<dbReference type="PRINTS" id="PR00413">
    <property type="entry name" value="HADHALOGNASE"/>
</dbReference>
<feature type="compositionally biased region" description="Basic residues" evidence="5">
    <location>
        <begin position="229"/>
        <end position="241"/>
    </location>
</feature>
<organism evidence="6 7">
    <name type="scientific">Enterovibrio coralii</name>
    <dbReference type="NCBI Taxonomy" id="294935"/>
    <lineage>
        <taxon>Bacteria</taxon>
        <taxon>Pseudomonadati</taxon>
        <taxon>Pseudomonadota</taxon>
        <taxon>Gammaproteobacteria</taxon>
        <taxon>Vibrionales</taxon>
        <taxon>Vibrionaceae</taxon>
        <taxon>Enterovibrio</taxon>
    </lineage>
</organism>
<dbReference type="InterPro" id="IPR041492">
    <property type="entry name" value="HAD_2"/>
</dbReference>
<dbReference type="InterPro" id="IPR023198">
    <property type="entry name" value="PGP-like_dom2"/>
</dbReference>
<feature type="region of interest" description="Disordered" evidence="5">
    <location>
        <begin position="224"/>
        <end position="250"/>
    </location>
</feature>
<evidence type="ECO:0000256" key="4">
    <source>
        <dbReference type="ARBA" id="ARBA00013078"/>
    </source>
</evidence>
<dbReference type="InterPro" id="IPR006439">
    <property type="entry name" value="HAD-SF_hydro_IA"/>
</dbReference>
<evidence type="ECO:0000256" key="3">
    <source>
        <dbReference type="ARBA" id="ARBA00006171"/>
    </source>
</evidence>
<dbReference type="EMBL" id="LNTY01000030">
    <property type="protein sequence ID" value="KXF82038.1"/>
    <property type="molecule type" value="Genomic_DNA"/>
</dbReference>
<gene>
    <name evidence="6" type="ORF">ATN88_19680</name>
</gene>
<dbReference type="PANTHER" id="PTHR43434">
    <property type="entry name" value="PHOSPHOGLYCOLATE PHOSPHATASE"/>
    <property type="match status" value="1"/>
</dbReference>
<evidence type="ECO:0000256" key="5">
    <source>
        <dbReference type="SAM" id="MobiDB-lite"/>
    </source>
</evidence>
<sequence>MLMTEKVKAVVFELDGTLVDTAPDIRCAAEEMLADLNLPSLNAEHVSDWVGDGMDRLIHRILSRQIDGKVPDPIFRLGSALFLKAYQRREYKGATLFDGVLECLRELTRRKVPLVVVTNQATFAANELLTALGIRHHFTHVLGRDAMQEPKPSPDGLLEAALLLDVKPDQLLMVGGSVNDVHASRNAGCPVVCVSHGYNYGVDIRYAAPDVIIDSLSELAGLMDDKPANRRKRASSRKKPSVSKTEKEKR</sequence>
<comment type="similarity">
    <text evidence="3">Belongs to the HAD-like hydrolase superfamily. CbbY/CbbZ/Gph/YieH family.</text>
</comment>
<dbReference type="EC" id="3.1.3.18" evidence="4"/>
<keyword evidence="7" id="KW-1185">Reference proteome</keyword>
<dbReference type="AlphaFoldDB" id="A0A135I9F3"/>
<protein>
    <recommendedName>
        <fullName evidence="4">phosphoglycolate phosphatase</fullName>
        <ecNumber evidence="4">3.1.3.18</ecNumber>
    </recommendedName>
</protein>
<dbReference type="STRING" id="294935.ATN88_19680"/>
<dbReference type="RefSeq" id="WP_067414711.1">
    <property type="nucleotide sequence ID" value="NZ_LNTY01000030.1"/>
</dbReference>
<dbReference type="Gene3D" id="3.40.50.1000">
    <property type="entry name" value="HAD superfamily/HAD-like"/>
    <property type="match status" value="1"/>
</dbReference>
<accession>A0A135I9F3</accession>
<evidence type="ECO:0000256" key="2">
    <source>
        <dbReference type="ARBA" id="ARBA00004818"/>
    </source>
</evidence>
<comment type="pathway">
    <text evidence="2">Organic acid metabolism; glycolate biosynthesis; glycolate from 2-phosphoglycolate: step 1/1.</text>
</comment>
<evidence type="ECO:0000313" key="7">
    <source>
        <dbReference type="Proteomes" id="UP000070529"/>
    </source>
</evidence>
<dbReference type="GO" id="GO:0005829">
    <property type="term" value="C:cytosol"/>
    <property type="evidence" value="ECO:0007669"/>
    <property type="project" value="TreeGrafter"/>
</dbReference>
<dbReference type="NCBIfam" id="TIGR01549">
    <property type="entry name" value="HAD-SF-IA-v1"/>
    <property type="match status" value="1"/>
</dbReference>
<evidence type="ECO:0000313" key="6">
    <source>
        <dbReference type="EMBL" id="KXF82038.1"/>
    </source>
</evidence>
<dbReference type="InterPro" id="IPR023214">
    <property type="entry name" value="HAD_sf"/>
</dbReference>
<dbReference type="InterPro" id="IPR050155">
    <property type="entry name" value="HAD-like_hydrolase_sf"/>
</dbReference>
<dbReference type="Proteomes" id="UP000070529">
    <property type="component" value="Unassembled WGS sequence"/>
</dbReference>
<dbReference type="Pfam" id="PF13419">
    <property type="entry name" value="HAD_2"/>
    <property type="match status" value="1"/>
</dbReference>
<comment type="catalytic activity">
    <reaction evidence="1">
        <text>2-phosphoglycolate + H2O = glycolate + phosphate</text>
        <dbReference type="Rhea" id="RHEA:14369"/>
        <dbReference type="ChEBI" id="CHEBI:15377"/>
        <dbReference type="ChEBI" id="CHEBI:29805"/>
        <dbReference type="ChEBI" id="CHEBI:43474"/>
        <dbReference type="ChEBI" id="CHEBI:58033"/>
        <dbReference type="EC" id="3.1.3.18"/>
    </reaction>
</comment>
<dbReference type="InterPro" id="IPR036412">
    <property type="entry name" value="HAD-like_sf"/>
</dbReference>
<reference evidence="6 7" key="1">
    <citation type="submission" date="2015-11" db="EMBL/GenBank/DDBJ databases">
        <title>Genomic Taxonomy of the Vibrionaceae.</title>
        <authorList>
            <person name="Gomez-Gil B."/>
            <person name="Enciso-Ibarra J."/>
        </authorList>
    </citation>
    <scope>NUCLEOTIDE SEQUENCE [LARGE SCALE GENOMIC DNA]</scope>
    <source>
        <strain evidence="6 7">CAIM 912</strain>
    </source>
</reference>
<dbReference type="SUPFAM" id="SSF56784">
    <property type="entry name" value="HAD-like"/>
    <property type="match status" value="1"/>
</dbReference>
<comment type="caution">
    <text evidence="6">The sequence shown here is derived from an EMBL/GenBank/DDBJ whole genome shotgun (WGS) entry which is preliminary data.</text>
</comment>
<dbReference type="OrthoDB" id="9776368at2"/>
<dbReference type="FunFam" id="3.40.50.1000:FF:000022">
    <property type="entry name" value="Phosphoglycolate phosphatase"/>
    <property type="match status" value="1"/>
</dbReference>
<dbReference type="PANTHER" id="PTHR43434:SF1">
    <property type="entry name" value="PHOSPHOGLYCOLATE PHOSPHATASE"/>
    <property type="match status" value="1"/>
</dbReference>
<dbReference type="GO" id="GO:0006281">
    <property type="term" value="P:DNA repair"/>
    <property type="evidence" value="ECO:0007669"/>
    <property type="project" value="TreeGrafter"/>
</dbReference>
<proteinExistence type="inferred from homology"/>
<dbReference type="GO" id="GO:0008967">
    <property type="term" value="F:phosphoglycolate phosphatase activity"/>
    <property type="evidence" value="ECO:0007669"/>
    <property type="project" value="UniProtKB-EC"/>
</dbReference>
<dbReference type="Gene3D" id="1.10.150.240">
    <property type="entry name" value="Putative phosphatase, domain 2"/>
    <property type="match status" value="1"/>
</dbReference>
<name>A0A135I9F3_9GAMM</name>